<dbReference type="Gene3D" id="3.40.50.1820">
    <property type="entry name" value="alpha/beta hydrolase"/>
    <property type="match status" value="1"/>
</dbReference>
<evidence type="ECO:0000256" key="2">
    <source>
        <dbReference type="SAM" id="SignalP"/>
    </source>
</evidence>
<evidence type="ECO:0000313" key="4">
    <source>
        <dbReference type="Proteomes" id="UP001523392"/>
    </source>
</evidence>
<dbReference type="InterPro" id="IPR029058">
    <property type="entry name" value="AB_hydrolase_fold"/>
</dbReference>
<name>A0ABT1CZ87_9PROT</name>
<keyword evidence="4" id="KW-1185">Reference proteome</keyword>
<reference evidence="3 4" key="1">
    <citation type="submission" date="2021-12" db="EMBL/GenBank/DDBJ databases">
        <title>Siccirubricoccus leaddurans sp. nov., a high concentration Zn2+ tolerance bacterium.</title>
        <authorList>
            <person name="Cao Y."/>
        </authorList>
    </citation>
    <scope>NUCLEOTIDE SEQUENCE [LARGE SCALE GENOMIC DNA]</scope>
    <source>
        <strain evidence="3 4">KC 17139</strain>
    </source>
</reference>
<dbReference type="RefSeq" id="WP_252951311.1">
    <property type="nucleotide sequence ID" value="NZ_JAFIRR010000006.1"/>
</dbReference>
<evidence type="ECO:0000313" key="3">
    <source>
        <dbReference type="EMBL" id="MCO6414722.1"/>
    </source>
</evidence>
<organism evidence="3 4">
    <name type="scientific">Siccirubricoccus soli</name>
    <dbReference type="NCBI Taxonomy" id="2899147"/>
    <lineage>
        <taxon>Bacteria</taxon>
        <taxon>Pseudomonadati</taxon>
        <taxon>Pseudomonadota</taxon>
        <taxon>Alphaproteobacteria</taxon>
        <taxon>Acetobacterales</taxon>
        <taxon>Roseomonadaceae</taxon>
        <taxon>Siccirubricoccus</taxon>
    </lineage>
</organism>
<sequence length="295" mass="30338">MTGGRTGRAAGRLTLACAAALLLAAPGPARADEARTLWTPHGMAWLFLPPAAGPGPHPVVLVLADRPGADGRETPYLDYLLQAGIAVLKLMVDEPDAAMTLLTPPWLRRIARDIAPGRLDGTRIGLLGFGGGGRAALAAPPGLPAAALYPACAGLAPRHHTGPTLLLHPDDPAETAACRHVTPGAEPLRGATHGWDHGHGPWEDGTALLPHPDGSATRLFSRSDGRATQAAVARVVRHFAAAFGSTASVPGQPHAGDHAGRFPSGAEMDAIRSDVPPSDAGLPDEAAPAAYREDH</sequence>
<feature type="chain" id="PRO_5046506200" description="Dienelactone hydrolase domain-containing protein" evidence="2">
    <location>
        <begin position="32"/>
        <end position="295"/>
    </location>
</feature>
<gene>
    <name evidence="3" type="ORF">JYK14_00815</name>
</gene>
<keyword evidence="2" id="KW-0732">Signal</keyword>
<dbReference type="EMBL" id="JAFIRR010000006">
    <property type="protein sequence ID" value="MCO6414722.1"/>
    <property type="molecule type" value="Genomic_DNA"/>
</dbReference>
<dbReference type="SUPFAM" id="SSF53474">
    <property type="entry name" value="alpha/beta-Hydrolases"/>
    <property type="match status" value="1"/>
</dbReference>
<dbReference type="Proteomes" id="UP001523392">
    <property type="component" value="Unassembled WGS sequence"/>
</dbReference>
<evidence type="ECO:0008006" key="5">
    <source>
        <dbReference type="Google" id="ProtNLM"/>
    </source>
</evidence>
<comment type="caution">
    <text evidence="3">The sequence shown here is derived from an EMBL/GenBank/DDBJ whole genome shotgun (WGS) entry which is preliminary data.</text>
</comment>
<proteinExistence type="predicted"/>
<evidence type="ECO:0000256" key="1">
    <source>
        <dbReference type="SAM" id="MobiDB-lite"/>
    </source>
</evidence>
<protein>
    <recommendedName>
        <fullName evidence="5">Dienelactone hydrolase domain-containing protein</fullName>
    </recommendedName>
</protein>
<feature type="signal peptide" evidence="2">
    <location>
        <begin position="1"/>
        <end position="31"/>
    </location>
</feature>
<feature type="region of interest" description="Disordered" evidence="1">
    <location>
        <begin position="246"/>
        <end position="295"/>
    </location>
</feature>
<accession>A0ABT1CZ87</accession>